<gene>
    <name evidence="1" type="ORF">LTS18_006405</name>
</gene>
<comment type="caution">
    <text evidence="1">The sequence shown here is derived from an EMBL/GenBank/DDBJ whole genome shotgun (WGS) entry which is preliminary data.</text>
</comment>
<protein>
    <submittedName>
        <fullName evidence="1">Uncharacterized protein</fullName>
    </submittedName>
</protein>
<dbReference type="Proteomes" id="UP001186974">
    <property type="component" value="Unassembled WGS sequence"/>
</dbReference>
<sequence>MKSQIAAVLFGLGSTACAQVASFSPGSNIAFGLNIPEVTVSSSGQDLYFQLSAPTSYSWVALGQGSSMSGSKMFVMYTSASGNNVTVSPRNGQGQRLPPVDDTQKIEYLSGTGVANGVMTANIKCTTCGSFADYSSSSGSWIWAAKSGSAINSDDVGVSFQQHSNQGNAQFDFNSAKGGSAANPFTAAGSTSGTRCGGASGSSGSGASTTATATLGDSSSSGTGEGPPAWVTSRWGTARPTGNPFGRRQANSDETCEDGSSSSNLGNSGALAGGSFGGAQGTVLIAHGVLACLAFAILFPLGGIMIRLLSFPGLLWAHAGVQVLAYILFIAGAALGIYMAIGRYLDTYHAIIGILLLVLIFFMPALGIIHHKLFKQYQRRTFWSYAHIWLGRFVITLGIINGGLGFLLANNTRSGAIAYGVIAGIMWLIYIASAIIGERKRAKVPTGPPKYTETPPDGHSPSRSHRETREFYGQQRK</sequence>
<organism evidence="1 2">
    <name type="scientific">Coniosporium uncinatum</name>
    <dbReference type="NCBI Taxonomy" id="93489"/>
    <lineage>
        <taxon>Eukaryota</taxon>
        <taxon>Fungi</taxon>
        <taxon>Dikarya</taxon>
        <taxon>Ascomycota</taxon>
        <taxon>Pezizomycotina</taxon>
        <taxon>Dothideomycetes</taxon>
        <taxon>Dothideomycetes incertae sedis</taxon>
        <taxon>Coniosporium</taxon>
    </lineage>
</organism>
<dbReference type="EMBL" id="JAWDJW010006349">
    <property type="protein sequence ID" value="KAK3065196.1"/>
    <property type="molecule type" value="Genomic_DNA"/>
</dbReference>
<proteinExistence type="predicted"/>
<keyword evidence="2" id="KW-1185">Reference proteome</keyword>
<evidence type="ECO:0000313" key="1">
    <source>
        <dbReference type="EMBL" id="KAK3065196.1"/>
    </source>
</evidence>
<evidence type="ECO:0000313" key="2">
    <source>
        <dbReference type="Proteomes" id="UP001186974"/>
    </source>
</evidence>
<reference evidence="1" key="1">
    <citation type="submission" date="2024-09" db="EMBL/GenBank/DDBJ databases">
        <title>Black Yeasts Isolated from many extreme environments.</title>
        <authorList>
            <person name="Coleine C."/>
            <person name="Stajich J.E."/>
            <person name="Selbmann L."/>
        </authorList>
    </citation>
    <scope>NUCLEOTIDE SEQUENCE</scope>
    <source>
        <strain evidence="1">CCFEE 5737</strain>
    </source>
</reference>
<name>A0ACC3DCS6_9PEZI</name>
<accession>A0ACC3DCS6</accession>